<comment type="subcellular location">
    <subcellularLocation>
        <location evidence="1">Cytoplasm</location>
    </subcellularLocation>
</comment>
<feature type="domain" description="HBS1-like protein N-terminal" evidence="6">
    <location>
        <begin position="57"/>
        <end position="130"/>
    </location>
</feature>
<evidence type="ECO:0000256" key="1">
    <source>
        <dbReference type="ARBA" id="ARBA00004496"/>
    </source>
</evidence>
<dbReference type="GO" id="GO:0016787">
    <property type="term" value="F:hydrolase activity"/>
    <property type="evidence" value="ECO:0007669"/>
    <property type="project" value="UniProtKB-KW"/>
</dbReference>
<sequence>MARHRNVRGYNYNEDFEEDDLYGHSVEDDYCISPSTAAQFIYSRRDIPSSYTETLEEEYGYEDPVQNNDYVSSKRLTETEKAQLDSCLDYMKEILGEAVPEKVMVEAILNSKFDIQQALDSVLTQDNKQSMKSKEEDSVNTGKARKGLFCSEILSNVSNLITSVENDSGLASSSCSPSDSIVSFESPCNTSSSTDKILSRPKCVKTPLVKKQASESSCKEGALSLPYSDNERSLYESLNDQATLPVTDRTGIGSMTCSKCDACFSSETELLKENLTEKKSWNQSKFKGAQDLKAFFGLDETYDSEDAQASTLTFLQKNSDQYDKCHLDNPPGLTSAFENLMLDNKIKLNKKTELCGHISPFVHGKGSFQGNNTISSKTASLTPTVSRSPSLSEFLQEQQECSSDKGYSLSDLCNPSSVDFKSMELGHPLLFHPANKPEMSSGMTELSGSLSSLTFSRSSPVRELESLSLSDLIAKSIELDKPQAVSNCFEPHGAKLVQPAVVNSDIDLSVLIRKSALVPEPAQAQAQGAIQLPQTGILFSKQEQQMIVDKGRKKSKKTLRSHVLEDTVSWRKALSARPSPFALTLCLHYPPKRCKRKTVNIHKAFLYNRQIPEVNINEIGPLLDITPFDFKSPSPDDIVKSGQKKAFTR</sequence>
<dbReference type="GO" id="GO:0006412">
    <property type="term" value="P:translation"/>
    <property type="evidence" value="ECO:0007669"/>
    <property type="project" value="UniProtKB-KW"/>
</dbReference>
<reference evidence="7" key="1">
    <citation type="submission" date="2025-08" db="UniProtKB">
        <authorList>
            <consortium name="Ensembl"/>
        </authorList>
    </citation>
    <scope>IDENTIFICATION</scope>
</reference>
<keyword evidence="5" id="KW-0648">Protein biosynthesis</keyword>
<protein>
    <submittedName>
        <fullName evidence="7">HBS1 like translational GTPase</fullName>
    </submittedName>
</protein>
<evidence type="ECO:0000256" key="5">
    <source>
        <dbReference type="ARBA" id="ARBA00022917"/>
    </source>
</evidence>
<keyword evidence="4" id="KW-0378">Hydrolase</keyword>
<dbReference type="Pfam" id="PF08938">
    <property type="entry name" value="HBS1_N"/>
    <property type="match status" value="1"/>
</dbReference>
<dbReference type="GeneTree" id="ENSGT00940000156274"/>
<keyword evidence="2" id="KW-0963">Cytoplasm</keyword>
<evidence type="ECO:0000256" key="3">
    <source>
        <dbReference type="ARBA" id="ARBA00022553"/>
    </source>
</evidence>
<dbReference type="InterPro" id="IPR015033">
    <property type="entry name" value="HBS1-like_N"/>
</dbReference>
<reference evidence="7" key="2">
    <citation type="submission" date="2025-09" db="UniProtKB">
        <authorList>
            <consortium name="Ensembl"/>
        </authorList>
    </citation>
    <scope>IDENTIFICATION</scope>
</reference>
<evidence type="ECO:0000256" key="2">
    <source>
        <dbReference type="ARBA" id="ARBA00022490"/>
    </source>
</evidence>
<dbReference type="Proteomes" id="UP000694421">
    <property type="component" value="Unplaced"/>
</dbReference>
<dbReference type="GO" id="GO:0005737">
    <property type="term" value="C:cytoplasm"/>
    <property type="evidence" value="ECO:0007669"/>
    <property type="project" value="UniProtKB-SubCell"/>
</dbReference>
<dbReference type="Ensembl" id="ENSSMRT00000002672.1">
    <property type="protein sequence ID" value="ENSSMRP00000002248.1"/>
    <property type="gene ID" value="ENSSMRG00000001904.1"/>
</dbReference>
<evidence type="ECO:0000256" key="4">
    <source>
        <dbReference type="ARBA" id="ARBA00022801"/>
    </source>
</evidence>
<dbReference type="AlphaFoldDB" id="A0A8D0BDC8"/>
<name>A0A8D0BDC8_SALMN</name>
<accession>A0A8D0BDC8</accession>
<dbReference type="Gene3D" id="1.10.8.10">
    <property type="entry name" value="DNA helicase RuvA subunit, C-terminal domain"/>
    <property type="match status" value="1"/>
</dbReference>
<evidence type="ECO:0000259" key="6">
    <source>
        <dbReference type="Pfam" id="PF08938"/>
    </source>
</evidence>
<evidence type="ECO:0000313" key="7">
    <source>
        <dbReference type="Ensembl" id="ENSSMRP00000002248.1"/>
    </source>
</evidence>
<proteinExistence type="predicted"/>
<organism evidence="7 8">
    <name type="scientific">Salvator merianae</name>
    <name type="common">Argentine black and white tegu</name>
    <name type="synonym">Tupinambis merianae</name>
    <dbReference type="NCBI Taxonomy" id="96440"/>
    <lineage>
        <taxon>Eukaryota</taxon>
        <taxon>Metazoa</taxon>
        <taxon>Chordata</taxon>
        <taxon>Craniata</taxon>
        <taxon>Vertebrata</taxon>
        <taxon>Euteleostomi</taxon>
        <taxon>Lepidosauria</taxon>
        <taxon>Squamata</taxon>
        <taxon>Bifurcata</taxon>
        <taxon>Unidentata</taxon>
        <taxon>Episquamata</taxon>
        <taxon>Laterata</taxon>
        <taxon>Teiioidea</taxon>
        <taxon>Teiidae</taxon>
        <taxon>Salvator</taxon>
    </lineage>
</organism>
<keyword evidence="8" id="KW-1185">Reference proteome</keyword>
<dbReference type="SUPFAM" id="SSF109732">
    <property type="entry name" value="HBS1-like domain"/>
    <property type="match status" value="1"/>
</dbReference>
<keyword evidence="3" id="KW-0597">Phosphoprotein</keyword>
<dbReference type="InterPro" id="IPR037189">
    <property type="entry name" value="HBS1-like_N_sf"/>
</dbReference>
<evidence type="ECO:0000313" key="8">
    <source>
        <dbReference type="Proteomes" id="UP000694421"/>
    </source>
</evidence>